<reference evidence="2" key="1">
    <citation type="submission" date="2020-05" db="EMBL/GenBank/DDBJ databases">
        <authorList>
            <person name="Chiriac C."/>
            <person name="Salcher M."/>
            <person name="Ghai R."/>
            <person name="Kavagutti S V."/>
        </authorList>
    </citation>
    <scope>NUCLEOTIDE SEQUENCE</scope>
</reference>
<dbReference type="EMBL" id="LR797414">
    <property type="protein sequence ID" value="CAB4213954.1"/>
    <property type="molecule type" value="Genomic_DNA"/>
</dbReference>
<protein>
    <recommendedName>
        <fullName evidence="1">DUF5675 domain-containing protein</fullName>
    </recommendedName>
</protein>
<dbReference type="Pfam" id="PF18925">
    <property type="entry name" value="DUF5675"/>
    <property type="match status" value="1"/>
</dbReference>
<feature type="domain" description="DUF5675" evidence="1">
    <location>
        <begin position="19"/>
        <end position="135"/>
    </location>
</feature>
<evidence type="ECO:0000259" key="1">
    <source>
        <dbReference type="Pfam" id="PF18925"/>
    </source>
</evidence>
<dbReference type="InterPro" id="IPR043732">
    <property type="entry name" value="DUF5675"/>
</dbReference>
<organism evidence="2">
    <name type="scientific">uncultured Caudovirales phage</name>
    <dbReference type="NCBI Taxonomy" id="2100421"/>
    <lineage>
        <taxon>Viruses</taxon>
        <taxon>Duplodnaviria</taxon>
        <taxon>Heunggongvirae</taxon>
        <taxon>Uroviricota</taxon>
        <taxon>Caudoviricetes</taxon>
        <taxon>Peduoviridae</taxon>
        <taxon>Maltschvirus</taxon>
        <taxon>Maltschvirus maltsch</taxon>
    </lineage>
</organism>
<name>A0A6J5SI36_9CAUD</name>
<sequence>MNTLELRRDLVLNEEAGFKVTFGKLYLPWIENHPDIYTIELPKGDGGHGYCITQGLYNIQPHNTAAHPNTYELLRVPRRTSILIHSGNFASDVKLQGSSHSSDTEGCILVGFGIEPKIPMITKSKSAMDWLRETLGKNNYAIEVRE</sequence>
<accession>A0A6J5SI36</accession>
<evidence type="ECO:0000313" key="2">
    <source>
        <dbReference type="EMBL" id="CAB4213954.1"/>
    </source>
</evidence>
<gene>
    <name evidence="2" type="ORF">UFOVP1454_10</name>
</gene>
<proteinExistence type="predicted"/>